<feature type="region of interest" description="Disordered" evidence="1">
    <location>
        <begin position="244"/>
        <end position="265"/>
    </location>
</feature>
<keyword evidence="3" id="KW-1185">Reference proteome</keyword>
<dbReference type="PANTHER" id="PTHR45786:SF74">
    <property type="entry name" value="ATP-DEPENDENT DNA HELICASE"/>
    <property type="match status" value="1"/>
</dbReference>
<dbReference type="PANTHER" id="PTHR45786">
    <property type="entry name" value="DNA BINDING PROTEIN-LIKE"/>
    <property type="match status" value="1"/>
</dbReference>
<accession>A0A2X0KWY4</accession>
<sequence>MTTTQPILVLQAKVFRENARSYNNAPSFTSLAAHFNQTRLGTLGPPVFRVFGRLYHRLDMAHRPGRGHRHSTWTRQPRQSHTKIYVDQARVQVAYRQSLCEGVCIGQSSRRCTVIDVPMVGPRTKSLARSDVSPVHTILPRGGRWLPPQHSSLRVQPNTLCQKIATRRKGTKRMVMVNDEGQVKGAEVASLAFTIPLRTTCTNATSPHGTQRPFPAFVIEGYSQVETDRLNYIQLHQENPRLTTTQGINGLTPNQIGRSMTLGSTFKNKPRDIMQRYQDAMALHWGRTTKHATVRISLHECLKPSPATGDMQAGSAMNVG</sequence>
<dbReference type="Proteomes" id="UP000249723">
    <property type="component" value="Unassembled WGS sequence"/>
</dbReference>
<dbReference type="AlphaFoldDB" id="A0A2X0KWY4"/>
<protein>
    <submittedName>
        <fullName evidence="2">BZ3500_MvSof-1268-A1-R1_Chr4-3g07352 protein</fullName>
    </submittedName>
</protein>
<evidence type="ECO:0000313" key="3">
    <source>
        <dbReference type="Proteomes" id="UP000249723"/>
    </source>
</evidence>
<gene>
    <name evidence="2" type="ORF">BZ3500_MVSOF-1268-A1-R1_CHR4-3G07352</name>
</gene>
<dbReference type="EMBL" id="FMWP01000093">
    <property type="protein sequence ID" value="SCZ97667.1"/>
    <property type="molecule type" value="Genomic_DNA"/>
</dbReference>
<evidence type="ECO:0000313" key="2">
    <source>
        <dbReference type="EMBL" id="SCZ97667.1"/>
    </source>
</evidence>
<evidence type="ECO:0000256" key="1">
    <source>
        <dbReference type="SAM" id="MobiDB-lite"/>
    </source>
</evidence>
<name>A0A2X0KWY4_9BASI</name>
<proteinExistence type="predicted"/>
<reference evidence="3" key="1">
    <citation type="submission" date="2016-10" db="EMBL/GenBank/DDBJ databases">
        <authorList>
            <person name="Jeantristanb JTB J.-T."/>
            <person name="Ricardo R."/>
        </authorList>
    </citation>
    <scope>NUCLEOTIDE SEQUENCE [LARGE SCALE GENOMIC DNA]</scope>
</reference>
<organism evidence="2 3">
    <name type="scientific">Microbotryum saponariae</name>
    <dbReference type="NCBI Taxonomy" id="289078"/>
    <lineage>
        <taxon>Eukaryota</taxon>
        <taxon>Fungi</taxon>
        <taxon>Dikarya</taxon>
        <taxon>Basidiomycota</taxon>
        <taxon>Pucciniomycotina</taxon>
        <taxon>Microbotryomycetes</taxon>
        <taxon>Microbotryales</taxon>
        <taxon>Microbotryaceae</taxon>
        <taxon>Microbotryum</taxon>
    </lineage>
</organism>